<name>A0A7X0VDD8_9BACL</name>
<accession>A0A7X0VDD8</accession>
<feature type="transmembrane region" description="Helical" evidence="1">
    <location>
        <begin position="35"/>
        <end position="55"/>
    </location>
</feature>
<keyword evidence="1" id="KW-0812">Transmembrane</keyword>
<evidence type="ECO:0000256" key="1">
    <source>
        <dbReference type="SAM" id="Phobius"/>
    </source>
</evidence>
<dbReference type="RefSeq" id="WP_185140558.1">
    <property type="nucleotide sequence ID" value="NZ_JACJVP010000001.1"/>
</dbReference>
<feature type="transmembrane region" description="Helical" evidence="1">
    <location>
        <begin position="61"/>
        <end position="79"/>
    </location>
</feature>
<keyword evidence="1" id="KW-1133">Transmembrane helix</keyword>
<gene>
    <name evidence="2" type="ORF">H7C19_00270</name>
</gene>
<reference evidence="2 3" key="1">
    <citation type="submission" date="2020-08" db="EMBL/GenBank/DDBJ databases">
        <title>Cohnella phylogeny.</title>
        <authorList>
            <person name="Dunlap C."/>
        </authorList>
    </citation>
    <scope>NUCLEOTIDE SEQUENCE [LARGE SCALE GENOMIC DNA]</scope>
    <source>
        <strain evidence="2 3">DSM 28246</strain>
    </source>
</reference>
<evidence type="ECO:0000313" key="2">
    <source>
        <dbReference type="EMBL" id="MBB6669113.1"/>
    </source>
</evidence>
<comment type="caution">
    <text evidence="2">The sequence shown here is derived from an EMBL/GenBank/DDBJ whole genome shotgun (WGS) entry which is preliminary data.</text>
</comment>
<dbReference type="InterPro" id="IPR008972">
    <property type="entry name" value="Cupredoxin"/>
</dbReference>
<dbReference type="AlphaFoldDB" id="A0A7X0VDD8"/>
<dbReference type="EMBL" id="JACJVP010000001">
    <property type="protein sequence ID" value="MBB6669113.1"/>
    <property type="molecule type" value="Genomic_DNA"/>
</dbReference>
<feature type="transmembrane region" description="Helical" evidence="1">
    <location>
        <begin position="91"/>
        <end position="111"/>
    </location>
</feature>
<dbReference type="Proteomes" id="UP000547209">
    <property type="component" value="Unassembled WGS sequence"/>
</dbReference>
<organism evidence="2 3">
    <name type="scientific">Cohnella nanjingensis</name>
    <dbReference type="NCBI Taxonomy" id="1387779"/>
    <lineage>
        <taxon>Bacteria</taxon>
        <taxon>Bacillati</taxon>
        <taxon>Bacillota</taxon>
        <taxon>Bacilli</taxon>
        <taxon>Bacillales</taxon>
        <taxon>Paenibacillaceae</taxon>
        <taxon>Cohnella</taxon>
    </lineage>
</organism>
<feature type="transmembrane region" description="Helical" evidence="1">
    <location>
        <begin position="6"/>
        <end position="23"/>
    </location>
</feature>
<dbReference type="Gene3D" id="2.60.40.420">
    <property type="entry name" value="Cupredoxins - blue copper proteins"/>
    <property type="match status" value="1"/>
</dbReference>
<protein>
    <recommendedName>
        <fullName evidence="4">EfeO-type cupredoxin-like domain-containing protein</fullName>
    </recommendedName>
</protein>
<evidence type="ECO:0000313" key="3">
    <source>
        <dbReference type="Proteomes" id="UP000547209"/>
    </source>
</evidence>
<evidence type="ECO:0008006" key="4">
    <source>
        <dbReference type="Google" id="ProtNLM"/>
    </source>
</evidence>
<keyword evidence="3" id="KW-1185">Reference proteome</keyword>
<keyword evidence="1" id="KW-0472">Membrane</keyword>
<proteinExistence type="predicted"/>
<feature type="transmembrane region" description="Helical" evidence="1">
    <location>
        <begin position="159"/>
        <end position="178"/>
    </location>
</feature>
<sequence length="289" mass="29763">MILNLSSLAILALATAYLLLNLNKRRMQLSEAFGLTALHALAFVSAAAFGVVAVQAFEYRLYPALAAALIFACLVGAAGGRAFGRPAAVRAALNGCLGAIAAVAGGMTIFANGQVTFAADIVAILLLFLLQKAIDWRAGKGAAGAKGKKASGPAAKPSTAPTMLYAAVVIAAAAALLLGQDRIAVGQFGQPQLQQAVLDEDNNLQSATIELGATGFSPKNSEFATGAMAKVVIRVDRASDAGRKLICKSLDIEAPLKQGDNSFLLNHPQPGIYAFELDGGGYRGTFTVK</sequence>